<dbReference type="PROSITE" id="PS00211">
    <property type="entry name" value="ABC_TRANSPORTER_1"/>
    <property type="match status" value="1"/>
</dbReference>
<proteinExistence type="predicted"/>
<keyword evidence="3" id="KW-0472">Membrane</keyword>
<protein>
    <submittedName>
        <fullName evidence="5">ABC-F family ATP-binding cassette domain-containing protein</fullName>
    </submittedName>
</protein>
<dbReference type="InterPro" id="IPR003593">
    <property type="entry name" value="AAA+_ATPase"/>
</dbReference>
<dbReference type="AlphaFoldDB" id="A0A8H9JT20"/>
<reference evidence="5" key="1">
    <citation type="journal article" date="2018" name="Genome Biol.">
        <title>SKESA: strategic k-mer extension for scrupulous assemblies.</title>
        <authorList>
            <person name="Souvorov A."/>
            <person name="Agarwala R."/>
            <person name="Lipman D.J."/>
        </authorList>
    </citation>
    <scope>NUCLEOTIDE SEQUENCE</scope>
    <source>
        <strain evidence="5">SFBRL218_S4</strain>
    </source>
</reference>
<dbReference type="GO" id="GO:0016887">
    <property type="term" value="F:ATP hydrolysis activity"/>
    <property type="evidence" value="ECO:0007669"/>
    <property type="project" value="InterPro"/>
</dbReference>
<evidence type="ECO:0000256" key="1">
    <source>
        <dbReference type="ARBA" id="ARBA00022741"/>
    </source>
</evidence>
<organism evidence="5">
    <name type="scientific">Listeria monocytogenes</name>
    <dbReference type="NCBI Taxonomy" id="1639"/>
    <lineage>
        <taxon>Bacteria</taxon>
        <taxon>Bacillati</taxon>
        <taxon>Bacillota</taxon>
        <taxon>Bacilli</taxon>
        <taxon>Bacillales</taxon>
        <taxon>Listeriaceae</taxon>
        <taxon>Listeria</taxon>
    </lineage>
</organism>
<dbReference type="Gene3D" id="3.40.50.300">
    <property type="entry name" value="P-loop containing nucleotide triphosphate hydrolases"/>
    <property type="match status" value="1"/>
</dbReference>
<gene>
    <name evidence="5" type="ORF">IP987_002102</name>
</gene>
<evidence type="ECO:0000313" key="5">
    <source>
        <dbReference type="EMBL" id="HAO5922907.1"/>
    </source>
</evidence>
<keyword evidence="2 5" id="KW-0067">ATP-binding</keyword>
<evidence type="ECO:0000256" key="2">
    <source>
        <dbReference type="ARBA" id="ARBA00022840"/>
    </source>
</evidence>
<feature type="transmembrane region" description="Helical" evidence="3">
    <location>
        <begin position="205"/>
        <end position="229"/>
    </location>
</feature>
<sequence>MNKINKFSIFSITKPGIYTITGSNGSGKTTFIENELKNNSNKVKDVAYFAQKNWKYKTSVEKYLHFPKTNPNLIQKYCELFSVDNYYLEKDIQLLSGGEFVKVELVRTLALDSSIIILDEPTNNLDNKSSEILANILSELAKTKIIYLVSHDTRLEHFFDKTILVDKDRIEVSSNIEIEQNEIQVKSKRVVSNGRILKYLLSSKFNFLMFAFIIVLTILLTNITSTIILRSVPIEENLTSDYNFELMDIAENYSRYFNIEMTESEIEDEFQEPNHLTTNELIELQNKDYIKQIYVVDESYINEFVLDNSKFEVLALPEIITDSPNYVNAFPVTKMHLTKGRFPKDDAKEIALSFAQLKKFFRDDISEESAIGNKLEFENELYEIVGIVNSPVAAISYSKQVSKGTVEVEDKASEKLNNILLKLEKENYDNPNFSIISIKLANKNQHELLNYLKVHGPSYQYASNYVDSVSQVAFYKQNLAKILLISVIFSLIVSVLIFIFGRKSFSLINGFLNDMSNLNFKPRKNKRFIYVIMILDFLLSMPACLLVSRVIIGDNIGMLMILPTLGVSAIMFMLTLLLMSYRDKKNDFRNL</sequence>
<evidence type="ECO:0000259" key="4">
    <source>
        <dbReference type="PROSITE" id="PS50893"/>
    </source>
</evidence>
<dbReference type="PANTHER" id="PTHR43850">
    <property type="entry name" value="ABC TRANSPORTER ATP-BINDING PROTEIN MA_4021-RELATED"/>
    <property type="match status" value="1"/>
</dbReference>
<feature type="transmembrane region" description="Helical" evidence="3">
    <location>
        <begin position="558"/>
        <end position="579"/>
    </location>
</feature>
<dbReference type="Pfam" id="PF00005">
    <property type="entry name" value="ABC_tran"/>
    <property type="match status" value="1"/>
</dbReference>
<dbReference type="SMART" id="SM00382">
    <property type="entry name" value="AAA"/>
    <property type="match status" value="1"/>
</dbReference>
<keyword evidence="3" id="KW-1133">Transmembrane helix</keyword>
<comment type="caution">
    <text evidence="5">The sequence shown here is derived from an EMBL/GenBank/DDBJ whole genome shotgun (WGS) entry which is preliminary data.</text>
</comment>
<dbReference type="EMBL" id="DABXZF010000022">
    <property type="protein sequence ID" value="HAO5922907.1"/>
    <property type="molecule type" value="Genomic_DNA"/>
</dbReference>
<dbReference type="InterPro" id="IPR003439">
    <property type="entry name" value="ABC_transporter-like_ATP-bd"/>
</dbReference>
<keyword evidence="3" id="KW-0812">Transmembrane</keyword>
<feature type="domain" description="ABC transporter" evidence="4">
    <location>
        <begin position="1"/>
        <end position="192"/>
    </location>
</feature>
<dbReference type="PROSITE" id="PS50893">
    <property type="entry name" value="ABC_TRANSPORTER_2"/>
    <property type="match status" value="1"/>
</dbReference>
<dbReference type="SUPFAM" id="SSF52540">
    <property type="entry name" value="P-loop containing nucleoside triphosphate hydrolases"/>
    <property type="match status" value="1"/>
</dbReference>
<feature type="transmembrane region" description="Helical" evidence="3">
    <location>
        <begin position="479"/>
        <end position="500"/>
    </location>
</feature>
<feature type="transmembrane region" description="Helical" evidence="3">
    <location>
        <begin position="528"/>
        <end position="552"/>
    </location>
</feature>
<dbReference type="Proteomes" id="UP000853596">
    <property type="component" value="Unassembled WGS sequence"/>
</dbReference>
<dbReference type="GO" id="GO:0005524">
    <property type="term" value="F:ATP binding"/>
    <property type="evidence" value="ECO:0007669"/>
    <property type="project" value="UniProtKB-KW"/>
</dbReference>
<dbReference type="InterPro" id="IPR017871">
    <property type="entry name" value="ABC_transporter-like_CS"/>
</dbReference>
<evidence type="ECO:0000256" key="3">
    <source>
        <dbReference type="SAM" id="Phobius"/>
    </source>
</evidence>
<dbReference type="PANTHER" id="PTHR43850:SF2">
    <property type="entry name" value="ABC TRANSPORTER ATP-BINDING PROTEIN MA_4021-RELATED"/>
    <property type="match status" value="1"/>
</dbReference>
<keyword evidence="1" id="KW-0547">Nucleotide-binding</keyword>
<accession>A0A8H9JT20</accession>
<dbReference type="InterPro" id="IPR027417">
    <property type="entry name" value="P-loop_NTPase"/>
</dbReference>
<reference evidence="5" key="2">
    <citation type="submission" date="2020-10" db="EMBL/GenBank/DDBJ databases">
        <authorList>
            <consortium name="NCBI Pathogen Detection Project"/>
        </authorList>
    </citation>
    <scope>NUCLEOTIDE SEQUENCE</scope>
    <source>
        <strain evidence="5">SFBRL218_S4</strain>
    </source>
</reference>
<name>A0A8H9JT20_LISMN</name>